<dbReference type="AlphaFoldDB" id="A0A1W2A372"/>
<name>A0A1W2A372_9MICO</name>
<dbReference type="RefSeq" id="WP_223277817.1">
    <property type="nucleotide sequence ID" value="NZ_FWXN01000005.1"/>
</dbReference>
<gene>
    <name evidence="2" type="ORF">SAMN06296429_10533</name>
</gene>
<dbReference type="InterPro" id="IPR016181">
    <property type="entry name" value="Acyl_CoA_acyltransferase"/>
</dbReference>
<proteinExistence type="predicted"/>
<feature type="domain" description="N-acetyltransferase" evidence="1">
    <location>
        <begin position="16"/>
        <end position="179"/>
    </location>
</feature>
<dbReference type="EMBL" id="FWXN01000005">
    <property type="protein sequence ID" value="SMC55023.1"/>
    <property type="molecule type" value="Genomic_DNA"/>
</dbReference>
<dbReference type="InterPro" id="IPR051908">
    <property type="entry name" value="Ribosomal_N-acetyltransferase"/>
</dbReference>
<organism evidence="2 3">
    <name type="scientific">Janibacter indicus</name>
    <dbReference type="NCBI Taxonomy" id="857417"/>
    <lineage>
        <taxon>Bacteria</taxon>
        <taxon>Bacillati</taxon>
        <taxon>Actinomycetota</taxon>
        <taxon>Actinomycetes</taxon>
        <taxon>Micrococcales</taxon>
        <taxon>Intrasporangiaceae</taxon>
        <taxon>Janibacter</taxon>
    </lineage>
</organism>
<dbReference type="Pfam" id="PF13302">
    <property type="entry name" value="Acetyltransf_3"/>
    <property type="match status" value="1"/>
</dbReference>
<dbReference type="PANTHER" id="PTHR43441">
    <property type="entry name" value="RIBOSOMAL-PROTEIN-SERINE ACETYLTRANSFERASE"/>
    <property type="match status" value="1"/>
</dbReference>
<dbReference type="SUPFAM" id="SSF55729">
    <property type="entry name" value="Acyl-CoA N-acyltransferases (Nat)"/>
    <property type="match status" value="1"/>
</dbReference>
<sequence length="188" mass="20703">MTSLPTAMTRLVCPPVLLRPFEDGDVDLVRSVADDPLIPLIPLITTVTTSGTREDALAYIGRQHDRLPEGQGYSFAIADAADGHAVGQIGLWTRDIDAGRTTTGYWVAPPFRRRGYLTAALAGLTEWALGHDEVHRIELHVEPWNDGSWRAAAACGYQREGGLRSWQWIGDVRKDLDVWSIIRSSPAS</sequence>
<protein>
    <submittedName>
        <fullName evidence="2">Protein N-acetyltransferase, RimJ/RimL family</fullName>
    </submittedName>
</protein>
<dbReference type="PROSITE" id="PS51186">
    <property type="entry name" value="GNAT"/>
    <property type="match status" value="1"/>
</dbReference>
<evidence type="ECO:0000313" key="2">
    <source>
        <dbReference type="EMBL" id="SMC55023.1"/>
    </source>
</evidence>
<dbReference type="GO" id="GO:1990189">
    <property type="term" value="F:protein N-terminal-serine acetyltransferase activity"/>
    <property type="evidence" value="ECO:0007669"/>
    <property type="project" value="TreeGrafter"/>
</dbReference>
<dbReference type="Gene3D" id="3.40.630.30">
    <property type="match status" value="1"/>
</dbReference>
<evidence type="ECO:0000313" key="3">
    <source>
        <dbReference type="Proteomes" id="UP000192634"/>
    </source>
</evidence>
<dbReference type="GO" id="GO:0008999">
    <property type="term" value="F:protein-N-terminal-alanine acetyltransferase activity"/>
    <property type="evidence" value="ECO:0007669"/>
    <property type="project" value="TreeGrafter"/>
</dbReference>
<keyword evidence="2" id="KW-0808">Transferase</keyword>
<dbReference type="PANTHER" id="PTHR43441:SF10">
    <property type="entry name" value="ACETYLTRANSFERASE"/>
    <property type="match status" value="1"/>
</dbReference>
<dbReference type="CDD" id="cd04301">
    <property type="entry name" value="NAT_SF"/>
    <property type="match status" value="1"/>
</dbReference>
<evidence type="ECO:0000259" key="1">
    <source>
        <dbReference type="PROSITE" id="PS51186"/>
    </source>
</evidence>
<reference evidence="2 3" key="1">
    <citation type="submission" date="2017-04" db="EMBL/GenBank/DDBJ databases">
        <authorList>
            <person name="Afonso C.L."/>
            <person name="Miller P.J."/>
            <person name="Scott M.A."/>
            <person name="Spackman E."/>
            <person name="Goraichik I."/>
            <person name="Dimitrov K.M."/>
            <person name="Suarez D.L."/>
            <person name="Swayne D.E."/>
        </authorList>
    </citation>
    <scope>NUCLEOTIDE SEQUENCE [LARGE SCALE GENOMIC DNA]</scope>
    <source>
        <strain evidence="2 3">CGMCC 1.12511</strain>
    </source>
</reference>
<dbReference type="GO" id="GO:0005737">
    <property type="term" value="C:cytoplasm"/>
    <property type="evidence" value="ECO:0007669"/>
    <property type="project" value="TreeGrafter"/>
</dbReference>
<dbReference type="InterPro" id="IPR000182">
    <property type="entry name" value="GNAT_dom"/>
</dbReference>
<accession>A0A1W2A372</accession>
<dbReference type="Proteomes" id="UP000192634">
    <property type="component" value="Unassembled WGS sequence"/>
</dbReference>